<dbReference type="InterPro" id="IPR002885">
    <property type="entry name" value="PPR_rpt"/>
</dbReference>
<dbReference type="AlphaFoldDB" id="A0AAW2Z7W4"/>
<dbReference type="Proteomes" id="UP001431209">
    <property type="component" value="Unassembled WGS sequence"/>
</dbReference>
<dbReference type="SUPFAM" id="SSF48452">
    <property type="entry name" value="TPR-like"/>
    <property type="match status" value="1"/>
</dbReference>
<dbReference type="NCBIfam" id="TIGR00756">
    <property type="entry name" value="PPR"/>
    <property type="match status" value="3"/>
</dbReference>
<accession>A0AAW2Z7W4</accession>
<dbReference type="PROSITE" id="PS51375">
    <property type="entry name" value="PPR"/>
    <property type="match status" value="2"/>
</dbReference>
<evidence type="ECO:0000256" key="1">
    <source>
        <dbReference type="PROSITE-ProRule" id="PRU00708"/>
    </source>
</evidence>
<keyword evidence="3" id="KW-1185">Reference proteome</keyword>
<feature type="repeat" description="PPR" evidence="1">
    <location>
        <begin position="165"/>
        <end position="199"/>
    </location>
</feature>
<gene>
    <name evidence="2" type="ORF">AKO1_011659</name>
</gene>
<name>A0AAW2Z7W4_9EUKA</name>
<reference evidence="2 3" key="1">
    <citation type="submission" date="2024-03" db="EMBL/GenBank/DDBJ databases">
        <title>The Acrasis kona genome and developmental transcriptomes reveal deep origins of eukaryotic multicellular pathways.</title>
        <authorList>
            <person name="Sheikh S."/>
            <person name="Fu C.-J."/>
            <person name="Brown M.W."/>
            <person name="Baldauf S.L."/>
        </authorList>
    </citation>
    <scope>NUCLEOTIDE SEQUENCE [LARGE SCALE GENOMIC DNA]</scope>
    <source>
        <strain evidence="2 3">ATCC MYA-3509</strain>
    </source>
</reference>
<evidence type="ECO:0000313" key="2">
    <source>
        <dbReference type="EMBL" id="KAL0485307.1"/>
    </source>
</evidence>
<comment type="caution">
    <text evidence="2">The sequence shown here is derived from an EMBL/GenBank/DDBJ whole genome shotgun (WGS) entry which is preliminary data.</text>
</comment>
<dbReference type="InterPro" id="IPR011990">
    <property type="entry name" value="TPR-like_helical_dom_sf"/>
</dbReference>
<organism evidence="2 3">
    <name type="scientific">Acrasis kona</name>
    <dbReference type="NCBI Taxonomy" id="1008807"/>
    <lineage>
        <taxon>Eukaryota</taxon>
        <taxon>Discoba</taxon>
        <taxon>Heterolobosea</taxon>
        <taxon>Tetramitia</taxon>
        <taxon>Eutetramitia</taxon>
        <taxon>Acrasidae</taxon>
        <taxon>Acrasis</taxon>
    </lineage>
</organism>
<proteinExistence type="predicted"/>
<dbReference type="Pfam" id="PF13041">
    <property type="entry name" value="PPR_2"/>
    <property type="match status" value="2"/>
</dbReference>
<sequence>MLKGRLFITRCMANYKAYGTKSIYPKPCISEIKTNEILEDIIKHNGLEAGLDYIETYRDITTCNSYIKCLLTRGKVDKADEFLSEMINKGPKPNAQTMCTYVDELCKNGRPSRGFKAFNFFRSRLKISPNARCYNVLLSTYMKRGKVQQADKLFQSIIGANQDTNSFTYTVMISGYLQNGRTQDALKLFDHMHLIGIEAESICIDMIISAAGIDIQDAEQVLVQARKSKIKVGWSILRALAEKYVQNNKPQQAIYCLDLYFKESNAPTLRPYFYNELLRTLFDAGSTYEAVEQFRRGMASDVKYNVSTARTMIDGYNRYRMKNYFYGFCKNELLKMDIDKHDPKLVQSMLSAYKSFDMMREARLMYNDLPVHVRNLLPEESKQIMASSGVTKRTFIV</sequence>
<protein>
    <submittedName>
        <fullName evidence="2">Pentatricopeptide repeat-containing protein</fullName>
    </submittedName>
</protein>
<dbReference type="PANTHER" id="PTHR47939">
    <property type="entry name" value="MEMBRANE-ASSOCIATED SALT-INDUCIBLE PROTEIN-LIKE"/>
    <property type="match status" value="1"/>
</dbReference>
<dbReference type="Gene3D" id="1.25.40.10">
    <property type="entry name" value="Tetratricopeptide repeat domain"/>
    <property type="match status" value="3"/>
</dbReference>
<dbReference type="InterPro" id="IPR050667">
    <property type="entry name" value="PPR-containing_protein"/>
</dbReference>
<evidence type="ECO:0000313" key="3">
    <source>
        <dbReference type="Proteomes" id="UP001431209"/>
    </source>
</evidence>
<feature type="repeat" description="PPR" evidence="1">
    <location>
        <begin position="59"/>
        <end position="93"/>
    </location>
</feature>
<dbReference type="PANTHER" id="PTHR47939:SF1">
    <property type="entry name" value="OS04G0684500 PROTEIN"/>
    <property type="match status" value="1"/>
</dbReference>
<dbReference type="EMBL" id="JAOPGA020001124">
    <property type="protein sequence ID" value="KAL0485307.1"/>
    <property type="molecule type" value="Genomic_DNA"/>
</dbReference>